<feature type="transmembrane region" description="Helical" evidence="6">
    <location>
        <begin position="266"/>
        <end position="292"/>
    </location>
</feature>
<comment type="caution">
    <text evidence="7">The sequence shown here is derived from an EMBL/GenBank/DDBJ whole genome shotgun (WGS) entry which is preliminary data.</text>
</comment>
<keyword evidence="3 6" id="KW-0812">Transmembrane</keyword>
<evidence type="ECO:0000313" key="7">
    <source>
        <dbReference type="EMBL" id="TKK70327.1"/>
    </source>
</evidence>
<evidence type="ECO:0000256" key="1">
    <source>
        <dbReference type="ARBA" id="ARBA00004651"/>
    </source>
</evidence>
<dbReference type="OrthoDB" id="512217at2"/>
<evidence type="ECO:0000313" key="8">
    <source>
        <dbReference type="Proteomes" id="UP000305848"/>
    </source>
</evidence>
<evidence type="ECO:0000256" key="6">
    <source>
        <dbReference type="SAM" id="Phobius"/>
    </source>
</evidence>
<feature type="transmembrane region" description="Helical" evidence="6">
    <location>
        <begin position="217"/>
        <end position="241"/>
    </location>
</feature>
<keyword evidence="4 6" id="KW-1133">Transmembrane helix</keyword>
<keyword evidence="2" id="KW-1003">Cell membrane</keyword>
<protein>
    <submittedName>
        <fullName evidence="7">Polysaccharide biosynthesis protein</fullName>
    </submittedName>
</protein>
<evidence type="ECO:0000256" key="2">
    <source>
        <dbReference type="ARBA" id="ARBA00022475"/>
    </source>
</evidence>
<keyword evidence="5 6" id="KW-0472">Membrane</keyword>
<keyword evidence="8" id="KW-1185">Reference proteome</keyword>
<name>A0A4U3L9D7_9BACT</name>
<dbReference type="RefSeq" id="WP_137260872.1">
    <property type="nucleotide sequence ID" value="NZ_SZQL01000003.1"/>
</dbReference>
<feature type="transmembrane region" description="Helical" evidence="6">
    <location>
        <begin position="344"/>
        <end position="369"/>
    </location>
</feature>
<feature type="transmembrane region" description="Helical" evidence="6">
    <location>
        <begin position="412"/>
        <end position="434"/>
    </location>
</feature>
<feature type="transmembrane region" description="Helical" evidence="6">
    <location>
        <begin position="74"/>
        <end position="95"/>
    </location>
</feature>
<reference evidence="7 8" key="1">
    <citation type="submission" date="2019-05" db="EMBL/GenBank/DDBJ databases">
        <title>Panacibacter sp. strain 17mud1-8 Genome sequencing and assembly.</title>
        <authorList>
            <person name="Chhetri G."/>
        </authorList>
    </citation>
    <scope>NUCLEOTIDE SEQUENCE [LARGE SCALE GENOMIC DNA]</scope>
    <source>
        <strain evidence="7 8">17mud1-8</strain>
    </source>
</reference>
<proteinExistence type="predicted"/>
<feature type="transmembrane region" description="Helical" evidence="6">
    <location>
        <begin position="159"/>
        <end position="179"/>
    </location>
</feature>
<evidence type="ECO:0000256" key="5">
    <source>
        <dbReference type="ARBA" id="ARBA00023136"/>
    </source>
</evidence>
<evidence type="ECO:0000256" key="4">
    <source>
        <dbReference type="ARBA" id="ARBA00022989"/>
    </source>
</evidence>
<feature type="transmembrane region" description="Helical" evidence="6">
    <location>
        <begin position="191"/>
        <end position="211"/>
    </location>
</feature>
<feature type="transmembrane region" description="Helical" evidence="6">
    <location>
        <begin position="312"/>
        <end position="332"/>
    </location>
</feature>
<dbReference type="EMBL" id="SZQL01000003">
    <property type="protein sequence ID" value="TKK70327.1"/>
    <property type="molecule type" value="Genomic_DNA"/>
</dbReference>
<dbReference type="Proteomes" id="UP000305848">
    <property type="component" value="Unassembled WGS sequence"/>
</dbReference>
<feature type="transmembrane region" description="Helical" evidence="6">
    <location>
        <begin position="381"/>
        <end position="405"/>
    </location>
</feature>
<feature type="transmembrane region" description="Helical" evidence="6">
    <location>
        <begin position="116"/>
        <end position="139"/>
    </location>
</feature>
<sequence>MLKEMQIQTNQESKALKYSFTVLQKANKLLNKGHARSIKAKKNILISFLVKGISIAISFILVPLTISYVNASQYGIWLTLSSIIAWVSFFDIGFTQGLRNKFGAAKAHSNILLARIYVSTTYCCLALIFSILWIFLISINQVINWHSLLNIPAAMEGEVSRLATIVFSYFCFQFVFRIINTILIADQKPAMASFLDMLGQLLSLAIIFVLTRFGNGSLLRLGLAVGIGPTLILILSNFFLFKTKYKNYRPSIALIRREYAKDIMTIGLKFFLINVVAIVQYESSLFLIAHYFDTVQVTAYNIAYKYFSSLHMVFTILISPLWSGVTNAYNCGDIVWVKNVVKKYLLILIPFILLGAVMLVFANTVYELWIGKNVVIIKSSISLLCYIFFATGMFASIFVSVLNGIGALKVQFITAIFTSTAFLLVSLTLIKQYHTGVESILIASIVANVYGYIIAPLQYYNIFIRKSKASIWYK</sequence>
<dbReference type="InterPro" id="IPR050833">
    <property type="entry name" value="Poly_Biosynth_Transport"/>
</dbReference>
<accession>A0A4U3L9D7</accession>
<dbReference type="PANTHER" id="PTHR30250:SF11">
    <property type="entry name" value="O-ANTIGEN TRANSPORTER-RELATED"/>
    <property type="match status" value="1"/>
</dbReference>
<dbReference type="PANTHER" id="PTHR30250">
    <property type="entry name" value="PST FAMILY PREDICTED COLANIC ACID TRANSPORTER"/>
    <property type="match status" value="1"/>
</dbReference>
<dbReference type="AlphaFoldDB" id="A0A4U3L9D7"/>
<dbReference type="GO" id="GO:0005886">
    <property type="term" value="C:plasma membrane"/>
    <property type="evidence" value="ECO:0007669"/>
    <property type="project" value="UniProtKB-SubCell"/>
</dbReference>
<gene>
    <name evidence="7" type="ORF">FC093_06165</name>
</gene>
<feature type="transmembrane region" description="Helical" evidence="6">
    <location>
        <begin position="440"/>
        <end position="460"/>
    </location>
</feature>
<organism evidence="7 8">
    <name type="scientific">Ilyomonas limi</name>
    <dbReference type="NCBI Taxonomy" id="2575867"/>
    <lineage>
        <taxon>Bacteria</taxon>
        <taxon>Pseudomonadati</taxon>
        <taxon>Bacteroidota</taxon>
        <taxon>Chitinophagia</taxon>
        <taxon>Chitinophagales</taxon>
        <taxon>Chitinophagaceae</taxon>
        <taxon>Ilyomonas</taxon>
    </lineage>
</organism>
<evidence type="ECO:0000256" key="3">
    <source>
        <dbReference type="ARBA" id="ARBA00022692"/>
    </source>
</evidence>
<comment type="subcellular location">
    <subcellularLocation>
        <location evidence="1">Cell membrane</location>
        <topology evidence="1">Multi-pass membrane protein</topology>
    </subcellularLocation>
</comment>
<feature type="transmembrane region" description="Helical" evidence="6">
    <location>
        <begin position="44"/>
        <end position="68"/>
    </location>
</feature>